<evidence type="ECO:0000313" key="2">
    <source>
        <dbReference type="EMBL" id="CAK55640.1"/>
    </source>
</evidence>
<dbReference type="RefSeq" id="XP_001423038.1">
    <property type="nucleotide sequence ID" value="XM_001423001.1"/>
</dbReference>
<accession>A0BAS3</accession>
<evidence type="ECO:0000313" key="3">
    <source>
        <dbReference type="Proteomes" id="UP000000600"/>
    </source>
</evidence>
<dbReference type="KEGG" id="ptm:GSPATT00000075001"/>
<keyword evidence="1" id="KW-0472">Membrane</keyword>
<dbReference type="InParanoid" id="A0BAS3"/>
<organism evidence="2 3">
    <name type="scientific">Paramecium tetraurelia</name>
    <dbReference type="NCBI Taxonomy" id="5888"/>
    <lineage>
        <taxon>Eukaryota</taxon>
        <taxon>Sar</taxon>
        <taxon>Alveolata</taxon>
        <taxon>Ciliophora</taxon>
        <taxon>Intramacronucleata</taxon>
        <taxon>Oligohymenophorea</taxon>
        <taxon>Peniculida</taxon>
        <taxon>Parameciidae</taxon>
        <taxon>Paramecium</taxon>
    </lineage>
</organism>
<evidence type="ECO:0000256" key="1">
    <source>
        <dbReference type="SAM" id="Phobius"/>
    </source>
</evidence>
<keyword evidence="1" id="KW-0812">Transmembrane</keyword>
<protein>
    <recommendedName>
        <fullName evidence="4">ABC transmembrane type-1 domain-containing protein</fullName>
    </recommendedName>
</protein>
<dbReference type="GeneID" id="5008796"/>
<keyword evidence="1" id="KW-1133">Transmembrane helix</keyword>
<name>A0BAS3_PARTE</name>
<evidence type="ECO:0008006" key="4">
    <source>
        <dbReference type="Google" id="ProtNLM"/>
    </source>
</evidence>
<dbReference type="Proteomes" id="UP000000600">
    <property type="component" value="Unassembled WGS sequence"/>
</dbReference>
<keyword evidence="3" id="KW-1185">Reference proteome</keyword>
<feature type="transmembrane region" description="Helical" evidence="1">
    <location>
        <begin position="52"/>
        <end position="72"/>
    </location>
</feature>
<sequence>MRFFMPNQAGKAINSSIKGYLIQFLFEDLPQIIILIIFLIKQAIKNGDLKWNIIITLLTSSFAVITSFYKFMSIRPTYLQQEHFDELSDKKILSKEDAALKDLSQEYNQIETFTNLLKKTETVLNVNESAMLL</sequence>
<reference evidence="2 3" key="1">
    <citation type="journal article" date="2006" name="Nature">
        <title>Global trends of whole-genome duplications revealed by the ciliate Paramecium tetraurelia.</title>
        <authorList>
            <consortium name="Genoscope"/>
            <person name="Aury J.-M."/>
            <person name="Jaillon O."/>
            <person name="Duret L."/>
            <person name="Noel B."/>
            <person name="Jubin C."/>
            <person name="Porcel B.M."/>
            <person name="Segurens B."/>
            <person name="Daubin V."/>
            <person name="Anthouard V."/>
            <person name="Aiach N."/>
            <person name="Arnaiz O."/>
            <person name="Billaut A."/>
            <person name="Beisson J."/>
            <person name="Blanc I."/>
            <person name="Bouhouche K."/>
            <person name="Camara F."/>
            <person name="Duharcourt S."/>
            <person name="Guigo R."/>
            <person name="Gogendeau D."/>
            <person name="Katinka M."/>
            <person name="Keller A.-M."/>
            <person name="Kissmehl R."/>
            <person name="Klotz C."/>
            <person name="Koll F."/>
            <person name="Le Moue A."/>
            <person name="Lepere C."/>
            <person name="Malinsky S."/>
            <person name="Nowacki M."/>
            <person name="Nowak J.K."/>
            <person name="Plattner H."/>
            <person name="Poulain J."/>
            <person name="Ruiz F."/>
            <person name="Serrano V."/>
            <person name="Zagulski M."/>
            <person name="Dessen P."/>
            <person name="Betermier M."/>
            <person name="Weissenbach J."/>
            <person name="Scarpelli C."/>
            <person name="Schachter V."/>
            <person name="Sperling L."/>
            <person name="Meyer E."/>
            <person name="Cohen J."/>
            <person name="Wincker P."/>
        </authorList>
    </citation>
    <scope>NUCLEOTIDE SEQUENCE [LARGE SCALE GENOMIC DNA]</scope>
    <source>
        <strain evidence="2 3">Stock d4-2</strain>
    </source>
</reference>
<feature type="transmembrane region" description="Helical" evidence="1">
    <location>
        <begin position="20"/>
        <end position="40"/>
    </location>
</feature>
<proteinExistence type="predicted"/>
<dbReference type="EMBL" id="CT867985">
    <property type="protein sequence ID" value="CAK55640.1"/>
    <property type="molecule type" value="Genomic_DNA"/>
</dbReference>
<dbReference type="HOGENOM" id="CLU_1910689_0_0_1"/>
<dbReference type="AlphaFoldDB" id="A0BAS3"/>
<gene>
    <name evidence="2" type="ORF">GSPATT00000075001</name>
</gene>